<dbReference type="InterPro" id="IPR026575">
    <property type="entry name" value="GpdQ/CpdA-like"/>
</dbReference>
<comment type="caution">
    <text evidence="6">The sequence shown here is derived from an EMBL/GenBank/DDBJ whole genome shotgun (WGS) entry which is preliminary data.</text>
</comment>
<keyword evidence="1" id="KW-0479">Metal-binding</keyword>
<dbReference type="Proteomes" id="UP001595710">
    <property type="component" value="Unassembled WGS sequence"/>
</dbReference>
<dbReference type="EMBL" id="JBHRYN010000010">
    <property type="protein sequence ID" value="MFC3701646.1"/>
    <property type="molecule type" value="Genomic_DNA"/>
</dbReference>
<keyword evidence="7" id="KW-1185">Reference proteome</keyword>
<evidence type="ECO:0000256" key="1">
    <source>
        <dbReference type="ARBA" id="ARBA00022723"/>
    </source>
</evidence>
<proteinExistence type="inferred from homology"/>
<feature type="domain" description="Calcineurin-like phosphoesterase" evidence="5">
    <location>
        <begin position="7"/>
        <end position="194"/>
    </location>
</feature>
<gene>
    <name evidence="6" type="primary">cpdA</name>
    <name evidence="6" type="ORF">ACFOND_08360</name>
</gene>
<dbReference type="NCBIfam" id="NF008359">
    <property type="entry name" value="PRK11148.1"/>
    <property type="match status" value="1"/>
</dbReference>
<evidence type="ECO:0000259" key="5">
    <source>
        <dbReference type="Pfam" id="PF00149"/>
    </source>
</evidence>
<keyword evidence="3" id="KW-0408">Iron</keyword>
<dbReference type="SUPFAM" id="SSF56300">
    <property type="entry name" value="Metallo-dependent phosphatases"/>
    <property type="match status" value="1"/>
</dbReference>
<evidence type="ECO:0000256" key="3">
    <source>
        <dbReference type="ARBA" id="ARBA00023004"/>
    </source>
</evidence>
<dbReference type="CDD" id="cd07402">
    <property type="entry name" value="MPP_GpdQ"/>
    <property type="match status" value="1"/>
</dbReference>
<dbReference type="GO" id="GO:0004115">
    <property type="term" value="F:3',5'-cyclic-AMP phosphodiesterase activity"/>
    <property type="evidence" value="ECO:0007669"/>
    <property type="project" value="UniProtKB-EC"/>
</dbReference>
<accession>A0ABV7WR05</accession>
<evidence type="ECO:0000256" key="2">
    <source>
        <dbReference type="ARBA" id="ARBA00022801"/>
    </source>
</evidence>
<keyword evidence="2 6" id="KW-0378">Hydrolase</keyword>
<sequence length="263" mass="29299">MERALSLVQITDPHLHAKADGTLLGMNTEDSLKLIVERVQEEVDHIDLILATGDIAQDSSVGAYENFVSFVAPLNAPMRWIPGNHDNRDNMATVAKGTDYAQTVTELGDWVIVMLDSVVARKVYGNLAQDQLDILKTALDQHHDKHILIAFHHHPISMGSQWIDKIGVKNSEEFQQLIAPYKNIRAIVCGHVHQASDVMFNGFRYISTPSTCVQFLPKSKDFGIDSSGPGYRCLTLHPNGDIETSISRIEGVDFKIDYTQQGY</sequence>
<dbReference type="InterPro" id="IPR050884">
    <property type="entry name" value="CNP_phosphodiesterase-III"/>
</dbReference>
<dbReference type="EC" id="3.1.4.53" evidence="6"/>
<dbReference type="InterPro" id="IPR029052">
    <property type="entry name" value="Metallo-depent_PP-like"/>
</dbReference>
<comment type="similarity">
    <text evidence="4">Belongs to the cyclic nucleotide phosphodiesterase class-III family.</text>
</comment>
<dbReference type="Gene3D" id="3.60.21.10">
    <property type="match status" value="1"/>
</dbReference>
<protein>
    <submittedName>
        <fullName evidence="6">3',5'-cyclic-AMP phosphodiesterase</fullName>
        <ecNumber evidence="6">3.1.4.53</ecNumber>
    </submittedName>
</protein>
<evidence type="ECO:0000256" key="4">
    <source>
        <dbReference type="ARBA" id="ARBA00025742"/>
    </source>
</evidence>
<dbReference type="Pfam" id="PF00149">
    <property type="entry name" value="Metallophos"/>
    <property type="match status" value="1"/>
</dbReference>
<dbReference type="RefSeq" id="WP_377362746.1">
    <property type="nucleotide sequence ID" value="NZ_JBHRYN010000010.1"/>
</dbReference>
<dbReference type="InterPro" id="IPR004843">
    <property type="entry name" value="Calcineurin-like_PHP"/>
</dbReference>
<dbReference type="PANTHER" id="PTHR42988">
    <property type="entry name" value="PHOSPHOHYDROLASE"/>
    <property type="match status" value="1"/>
</dbReference>
<name>A0ABV7WR05_9GAMM</name>
<reference evidence="7" key="1">
    <citation type="journal article" date="2019" name="Int. J. Syst. Evol. Microbiol.">
        <title>The Global Catalogue of Microorganisms (GCM) 10K type strain sequencing project: providing services to taxonomists for standard genome sequencing and annotation.</title>
        <authorList>
            <consortium name="The Broad Institute Genomics Platform"/>
            <consortium name="The Broad Institute Genome Sequencing Center for Infectious Disease"/>
            <person name="Wu L."/>
            <person name="Ma J."/>
        </authorList>
    </citation>
    <scope>NUCLEOTIDE SEQUENCE [LARGE SCALE GENOMIC DNA]</scope>
    <source>
        <strain evidence="7">CECT 8288</strain>
    </source>
</reference>
<organism evidence="6 7">
    <name type="scientific">Reinekea marina</name>
    <dbReference type="NCBI Taxonomy" id="1310421"/>
    <lineage>
        <taxon>Bacteria</taxon>
        <taxon>Pseudomonadati</taxon>
        <taxon>Pseudomonadota</taxon>
        <taxon>Gammaproteobacteria</taxon>
        <taxon>Oceanospirillales</taxon>
        <taxon>Saccharospirillaceae</taxon>
        <taxon>Reinekea</taxon>
    </lineage>
</organism>
<dbReference type="PANTHER" id="PTHR42988:SF2">
    <property type="entry name" value="CYCLIC NUCLEOTIDE PHOSPHODIESTERASE CBUA0032-RELATED"/>
    <property type="match status" value="1"/>
</dbReference>
<evidence type="ECO:0000313" key="7">
    <source>
        <dbReference type="Proteomes" id="UP001595710"/>
    </source>
</evidence>
<evidence type="ECO:0000313" key="6">
    <source>
        <dbReference type="EMBL" id="MFC3701646.1"/>
    </source>
</evidence>